<accession>A0A7R9ITY7</accession>
<organism evidence="1">
    <name type="scientific">Timema tahoe</name>
    <dbReference type="NCBI Taxonomy" id="61484"/>
    <lineage>
        <taxon>Eukaryota</taxon>
        <taxon>Metazoa</taxon>
        <taxon>Ecdysozoa</taxon>
        <taxon>Arthropoda</taxon>
        <taxon>Hexapoda</taxon>
        <taxon>Insecta</taxon>
        <taxon>Pterygota</taxon>
        <taxon>Neoptera</taxon>
        <taxon>Polyneoptera</taxon>
        <taxon>Phasmatodea</taxon>
        <taxon>Timematodea</taxon>
        <taxon>Timematoidea</taxon>
        <taxon>Timematidae</taxon>
        <taxon>Timema</taxon>
    </lineage>
</organism>
<name>A0A7R9ITY7_9NEOP</name>
<proteinExistence type="predicted"/>
<dbReference type="AlphaFoldDB" id="A0A7R9ITY7"/>
<dbReference type="EMBL" id="OE013632">
    <property type="protein sequence ID" value="CAD7464398.1"/>
    <property type="molecule type" value="Genomic_DNA"/>
</dbReference>
<protein>
    <submittedName>
        <fullName evidence="1">Uncharacterized protein</fullName>
    </submittedName>
</protein>
<reference evidence="1" key="1">
    <citation type="submission" date="2020-11" db="EMBL/GenBank/DDBJ databases">
        <authorList>
            <person name="Tran Van P."/>
        </authorList>
    </citation>
    <scope>NUCLEOTIDE SEQUENCE</scope>
</reference>
<evidence type="ECO:0000313" key="1">
    <source>
        <dbReference type="EMBL" id="CAD7464398.1"/>
    </source>
</evidence>
<sequence>MEIGKTTLSTSDQDSNLDLPVIGSLVYHESNALDHAATKAEFRLIGVSCSAEVQLFSTLSALLKILGTGEPIKYQNRPSRISARAHLTTHELYSQKLAACFVGHCEEI</sequence>
<gene>
    <name evidence="1" type="ORF">TTEB3V08_LOCUS12277</name>
</gene>